<comment type="similarity">
    <text evidence="2">Belongs to the outer membrane factor (OMF) (TC 1.B.17) family.</text>
</comment>
<comment type="caution">
    <text evidence="8">The sequence shown here is derived from an EMBL/GenBank/DDBJ whole genome shotgun (WGS) entry which is preliminary data.</text>
</comment>
<dbReference type="PANTHER" id="PTHR30026:SF20">
    <property type="entry name" value="OUTER MEMBRANE PROTEIN TOLC"/>
    <property type="match status" value="1"/>
</dbReference>
<accession>A0ABV8QPV3</accession>
<evidence type="ECO:0000256" key="5">
    <source>
        <dbReference type="ARBA" id="ARBA00022692"/>
    </source>
</evidence>
<dbReference type="RefSeq" id="WP_379706380.1">
    <property type="nucleotide sequence ID" value="NZ_JBHSCZ010000001.1"/>
</dbReference>
<evidence type="ECO:0000256" key="7">
    <source>
        <dbReference type="ARBA" id="ARBA00023237"/>
    </source>
</evidence>
<protein>
    <submittedName>
        <fullName evidence="8">TolC family protein</fullName>
    </submittedName>
</protein>
<dbReference type="Gene3D" id="1.20.1600.10">
    <property type="entry name" value="Outer membrane efflux proteins (OEP)"/>
    <property type="match status" value="1"/>
</dbReference>
<evidence type="ECO:0000256" key="1">
    <source>
        <dbReference type="ARBA" id="ARBA00004442"/>
    </source>
</evidence>
<gene>
    <name evidence="8" type="ORF">ACFOWM_02045</name>
</gene>
<keyword evidence="7" id="KW-0998">Cell outer membrane</keyword>
<evidence type="ECO:0000256" key="6">
    <source>
        <dbReference type="ARBA" id="ARBA00023136"/>
    </source>
</evidence>
<dbReference type="Pfam" id="PF02321">
    <property type="entry name" value="OEP"/>
    <property type="match status" value="2"/>
</dbReference>
<keyword evidence="5" id="KW-0812">Transmembrane</keyword>
<dbReference type="EMBL" id="JBHSCZ010000001">
    <property type="protein sequence ID" value="MFC4261647.1"/>
    <property type="molecule type" value="Genomic_DNA"/>
</dbReference>
<name>A0ABV8QPV3_9BACT</name>
<keyword evidence="3" id="KW-0813">Transport</keyword>
<evidence type="ECO:0000313" key="8">
    <source>
        <dbReference type="EMBL" id="MFC4261647.1"/>
    </source>
</evidence>
<dbReference type="Proteomes" id="UP001595907">
    <property type="component" value="Unassembled WGS sequence"/>
</dbReference>
<dbReference type="SUPFAM" id="SSF56954">
    <property type="entry name" value="Outer membrane efflux proteins (OEP)"/>
    <property type="match status" value="1"/>
</dbReference>
<sequence>MLLTMVLWSIFSFAQTNEKITLQQAITMSIKNSKKLTIAHAKVDEANAAITEAKDRQLPDAKITGSYLRLSSANIDIKGAQGGGGSPNVNQALYGIANVTLPIYAGGKIKYGIESANYLAQAANLAEANDKEGIIYNTILAYTNLYKAANLVTVVKESLNAATKRDSTFSRLEQNGIIARNDLLKAQLQTSNIELTLLEAQSNLTVANINMNILLGLAENTIIEVDTNFIQIKNNLPSFIDLENSALQNRKDLQAIGFQKKAATIGIKAAKAEAYPTIALTGGYIAADIPKVISITNAVNIGLGVQYNLANLWKRNTKLSQAKAKQTQIDATALMLQDGIKLQLNKDFQNYLLAQKKIDVYEKAIIQSTENYRITKNKYDNNLVTITDLLDADVALLQSKLNMAVAKADVALAYNKILETTGTLSNNN</sequence>
<comment type="subcellular location">
    <subcellularLocation>
        <location evidence="1">Cell outer membrane</location>
    </subcellularLocation>
</comment>
<proteinExistence type="inferred from homology"/>
<evidence type="ECO:0000256" key="4">
    <source>
        <dbReference type="ARBA" id="ARBA00022452"/>
    </source>
</evidence>
<dbReference type="InterPro" id="IPR003423">
    <property type="entry name" value="OMP_efflux"/>
</dbReference>
<keyword evidence="6" id="KW-0472">Membrane</keyword>
<keyword evidence="9" id="KW-1185">Reference proteome</keyword>
<dbReference type="InterPro" id="IPR051906">
    <property type="entry name" value="TolC-like"/>
</dbReference>
<dbReference type="PANTHER" id="PTHR30026">
    <property type="entry name" value="OUTER MEMBRANE PROTEIN TOLC"/>
    <property type="match status" value="1"/>
</dbReference>
<reference evidence="9" key="1">
    <citation type="journal article" date="2019" name="Int. J. Syst. Evol. Microbiol.">
        <title>The Global Catalogue of Microorganisms (GCM) 10K type strain sequencing project: providing services to taxonomists for standard genome sequencing and annotation.</title>
        <authorList>
            <consortium name="The Broad Institute Genomics Platform"/>
            <consortium name="The Broad Institute Genome Sequencing Center for Infectious Disease"/>
            <person name="Wu L."/>
            <person name="Ma J."/>
        </authorList>
    </citation>
    <scope>NUCLEOTIDE SEQUENCE [LARGE SCALE GENOMIC DNA]</scope>
    <source>
        <strain evidence="9">CECT 8289</strain>
    </source>
</reference>
<evidence type="ECO:0000313" key="9">
    <source>
        <dbReference type="Proteomes" id="UP001595907"/>
    </source>
</evidence>
<keyword evidence="4" id="KW-1134">Transmembrane beta strand</keyword>
<organism evidence="8 9">
    <name type="scientific">Ferruginibacter yonginensis</name>
    <dbReference type="NCBI Taxonomy" id="1310416"/>
    <lineage>
        <taxon>Bacteria</taxon>
        <taxon>Pseudomonadati</taxon>
        <taxon>Bacteroidota</taxon>
        <taxon>Chitinophagia</taxon>
        <taxon>Chitinophagales</taxon>
        <taxon>Chitinophagaceae</taxon>
        <taxon>Ferruginibacter</taxon>
    </lineage>
</organism>
<evidence type="ECO:0000256" key="2">
    <source>
        <dbReference type="ARBA" id="ARBA00007613"/>
    </source>
</evidence>
<evidence type="ECO:0000256" key="3">
    <source>
        <dbReference type="ARBA" id="ARBA00022448"/>
    </source>
</evidence>